<evidence type="ECO:0000256" key="4">
    <source>
        <dbReference type="ARBA" id="ARBA00023136"/>
    </source>
</evidence>
<feature type="transmembrane region" description="Helical" evidence="6">
    <location>
        <begin position="293"/>
        <end position="313"/>
    </location>
</feature>
<evidence type="ECO:0000313" key="7">
    <source>
        <dbReference type="Ensembl" id="ENSMFAP00000048937.1"/>
    </source>
</evidence>
<dbReference type="PANTHER" id="PTHR12138:SF162">
    <property type="entry name" value="CHROMOSOME UNDETERMINED SCAFFOLD_275, WHOLE GENOME SHOTGUN SEQUENCE"/>
    <property type="match status" value="1"/>
</dbReference>
<dbReference type="PRINTS" id="PR02045">
    <property type="entry name" value="F138DOMAIN"/>
</dbReference>
<evidence type="ECO:0000256" key="3">
    <source>
        <dbReference type="ARBA" id="ARBA00022989"/>
    </source>
</evidence>
<dbReference type="Proteomes" id="UP000233100">
    <property type="component" value="Chromosome 14"/>
</dbReference>
<comment type="subcellular location">
    <subcellularLocation>
        <location evidence="1">Membrane</location>
        <topology evidence="1">Multi-pass membrane protein</topology>
    </subcellularLocation>
</comment>
<keyword evidence="8" id="KW-1185">Reference proteome</keyword>
<keyword evidence="3 6" id="KW-1133">Transmembrane helix</keyword>
<dbReference type="InterPro" id="IPR007237">
    <property type="entry name" value="CD20-like"/>
</dbReference>
<proteinExistence type="predicted"/>
<evidence type="ECO:0000313" key="8">
    <source>
        <dbReference type="Proteomes" id="UP000233100"/>
    </source>
</evidence>
<organism evidence="7 8">
    <name type="scientific">Macaca fascicularis</name>
    <name type="common">Crab-eating macaque</name>
    <name type="synonym">Cynomolgus monkey</name>
    <dbReference type="NCBI Taxonomy" id="9541"/>
    <lineage>
        <taxon>Eukaryota</taxon>
        <taxon>Metazoa</taxon>
        <taxon>Chordata</taxon>
        <taxon>Craniata</taxon>
        <taxon>Vertebrata</taxon>
        <taxon>Euteleostomi</taxon>
        <taxon>Mammalia</taxon>
        <taxon>Eutheria</taxon>
        <taxon>Euarchontoglires</taxon>
        <taxon>Primates</taxon>
        <taxon>Haplorrhini</taxon>
        <taxon>Catarrhini</taxon>
        <taxon>Cercopithecidae</taxon>
        <taxon>Cercopithecinae</taxon>
        <taxon>Macaca</taxon>
    </lineage>
</organism>
<name>A0A7N9IAQ6_MACFA</name>
<evidence type="ECO:0000256" key="6">
    <source>
        <dbReference type="SAM" id="Phobius"/>
    </source>
</evidence>
<accession>A0A7N9IAQ6</accession>
<reference evidence="7 8" key="1">
    <citation type="submission" date="2013-03" db="EMBL/GenBank/DDBJ databases">
        <authorList>
            <person name="Warren W."/>
            <person name="Wilson R.K."/>
        </authorList>
    </citation>
    <scope>NUCLEOTIDE SEQUENCE</scope>
</reference>
<keyword evidence="2 6" id="KW-0812">Transmembrane</keyword>
<feature type="transmembrane region" description="Helical" evidence="6">
    <location>
        <begin position="194"/>
        <end position="213"/>
    </location>
</feature>
<evidence type="ECO:0000256" key="5">
    <source>
        <dbReference type="SAM" id="MobiDB-lite"/>
    </source>
</evidence>
<dbReference type="GeneTree" id="ENSGT00940000163439"/>
<evidence type="ECO:0008006" key="9">
    <source>
        <dbReference type="Google" id="ProtNLM"/>
    </source>
</evidence>
<dbReference type="AlphaFoldDB" id="A0A7N9IAQ6"/>
<reference evidence="7" key="2">
    <citation type="submission" date="2025-08" db="UniProtKB">
        <authorList>
            <consortium name="Ensembl"/>
        </authorList>
    </citation>
    <scope>IDENTIFICATION</scope>
</reference>
<reference evidence="7" key="3">
    <citation type="submission" date="2025-09" db="UniProtKB">
        <authorList>
            <consortium name="Ensembl"/>
        </authorList>
    </citation>
    <scope>IDENTIFICATION</scope>
</reference>
<evidence type="ECO:0000256" key="2">
    <source>
        <dbReference type="ARBA" id="ARBA00022692"/>
    </source>
</evidence>
<protein>
    <recommendedName>
        <fullName evidence="9">Membrane spanning 4-domains A6E</fullName>
    </recommendedName>
</protein>
<dbReference type="GO" id="GO:0016020">
    <property type="term" value="C:membrane"/>
    <property type="evidence" value="ECO:0007669"/>
    <property type="project" value="UniProtKB-SubCell"/>
</dbReference>
<feature type="transmembrane region" description="Helical" evidence="6">
    <location>
        <begin position="220"/>
        <end position="245"/>
    </location>
</feature>
<dbReference type="Ensembl" id="ENSMFAT00000087186.1">
    <property type="protein sequence ID" value="ENSMFAP00000048937.1"/>
    <property type="gene ID" value="ENSMFAG00000051617.1"/>
</dbReference>
<sequence>MFLTPEFPQGLYPHWDPAEGDNALAPWERQKSPVFLFVVCLFVFDMESHSVTQSGVQCHNPSSLQPPSPGSSDSPVSASRVAEILGAHHHARLIFVFLVETGFHCVGQAGLELLTSGDPPTLASQSAGITGVSHRAQPGHVFTNAGFNPQSSFLFPQTIQILCGVKVLSLGIILASASFSPNFTQVISMLLKSAYPFIAPLLFVISGSLSIITEKRLTKLLVHSSLAGSILSALSALVGFILLSVNLAALNPASLQCELDKRNIPTRLLSYDDYNLPYTTDCYKAKASLAGTLSLMLICTLLEFCLAVLTAVLRWKQTVSDFPGVCFSCLTVTPVPKDDS</sequence>
<dbReference type="PANTHER" id="PTHR12138">
    <property type="entry name" value="PRIMATE-EXPANDED PROTEIN FAMILY"/>
    <property type="match status" value="1"/>
</dbReference>
<evidence type="ECO:0000256" key="1">
    <source>
        <dbReference type="ARBA" id="ARBA00004141"/>
    </source>
</evidence>
<feature type="region of interest" description="Disordered" evidence="5">
    <location>
        <begin position="55"/>
        <end position="76"/>
    </location>
</feature>
<dbReference type="Pfam" id="PF04103">
    <property type="entry name" value="CD20"/>
    <property type="match status" value="1"/>
</dbReference>
<keyword evidence="4 6" id="KW-0472">Membrane</keyword>